<dbReference type="Proteomes" id="UP000516421">
    <property type="component" value="Chromosome"/>
</dbReference>
<evidence type="ECO:0000259" key="13">
    <source>
        <dbReference type="Pfam" id="PF04452"/>
    </source>
</evidence>
<evidence type="ECO:0000256" key="2">
    <source>
        <dbReference type="ARBA" id="ARBA00005528"/>
    </source>
</evidence>
<dbReference type="GO" id="GO:0005737">
    <property type="term" value="C:cytoplasm"/>
    <property type="evidence" value="ECO:0007669"/>
    <property type="project" value="UniProtKB-SubCell"/>
</dbReference>
<feature type="domain" description="Ribosomal RNA small subunit methyltransferase E methyltransferase" evidence="13">
    <location>
        <begin position="81"/>
        <end position="247"/>
    </location>
</feature>
<proteinExistence type="inferred from homology"/>
<evidence type="ECO:0000256" key="6">
    <source>
        <dbReference type="ARBA" id="ARBA00022552"/>
    </source>
</evidence>
<evidence type="ECO:0000256" key="8">
    <source>
        <dbReference type="ARBA" id="ARBA00022679"/>
    </source>
</evidence>
<dbReference type="InterPro" id="IPR006700">
    <property type="entry name" value="RsmE"/>
</dbReference>
<dbReference type="PIRSF" id="PIRSF015601">
    <property type="entry name" value="MTase_slr0722"/>
    <property type="match status" value="1"/>
</dbReference>
<dbReference type="EMBL" id="CP061538">
    <property type="protein sequence ID" value="QNV39004.1"/>
    <property type="molecule type" value="Genomic_DNA"/>
</dbReference>
<organism evidence="14 15">
    <name type="scientific">Rothia amarae</name>
    <dbReference type="NCBI Taxonomy" id="169480"/>
    <lineage>
        <taxon>Bacteria</taxon>
        <taxon>Bacillati</taxon>
        <taxon>Actinomycetota</taxon>
        <taxon>Actinomycetes</taxon>
        <taxon>Micrococcales</taxon>
        <taxon>Micrococcaceae</taxon>
        <taxon>Rothia</taxon>
    </lineage>
</organism>
<evidence type="ECO:0000313" key="14">
    <source>
        <dbReference type="EMBL" id="QNV39004.1"/>
    </source>
</evidence>
<dbReference type="PANTHER" id="PTHR30027:SF3">
    <property type="entry name" value="16S RRNA (URACIL(1498)-N(3))-METHYLTRANSFERASE"/>
    <property type="match status" value="1"/>
</dbReference>
<evidence type="ECO:0000313" key="15">
    <source>
        <dbReference type="Proteomes" id="UP000516421"/>
    </source>
</evidence>
<evidence type="ECO:0000256" key="3">
    <source>
        <dbReference type="ARBA" id="ARBA00012328"/>
    </source>
</evidence>
<dbReference type="RefSeq" id="WP_145176757.1">
    <property type="nucleotide sequence ID" value="NZ_CP061538.1"/>
</dbReference>
<evidence type="ECO:0000256" key="4">
    <source>
        <dbReference type="ARBA" id="ARBA00013673"/>
    </source>
</evidence>
<evidence type="ECO:0000256" key="11">
    <source>
        <dbReference type="ARBA" id="ARBA00047944"/>
    </source>
</evidence>
<keyword evidence="9 12" id="KW-0949">S-adenosyl-L-methionine</keyword>
<dbReference type="GO" id="GO:0070042">
    <property type="term" value="F:rRNA (uridine-N3-)-methyltransferase activity"/>
    <property type="evidence" value="ECO:0007669"/>
    <property type="project" value="TreeGrafter"/>
</dbReference>
<keyword evidence="7 12" id="KW-0489">Methyltransferase</keyword>
<dbReference type="NCBIfam" id="NF008693">
    <property type="entry name" value="PRK11713.2-3"/>
    <property type="match status" value="1"/>
</dbReference>
<evidence type="ECO:0000256" key="5">
    <source>
        <dbReference type="ARBA" id="ARBA00022490"/>
    </source>
</evidence>
<dbReference type="EC" id="2.1.1.193" evidence="3 12"/>
<dbReference type="Pfam" id="PF04452">
    <property type="entry name" value="Methyltrans_RNA"/>
    <property type="match status" value="1"/>
</dbReference>
<evidence type="ECO:0000256" key="9">
    <source>
        <dbReference type="ARBA" id="ARBA00022691"/>
    </source>
</evidence>
<keyword evidence="15" id="KW-1185">Reference proteome</keyword>
<dbReference type="NCBIfam" id="TIGR00046">
    <property type="entry name" value="RsmE family RNA methyltransferase"/>
    <property type="match status" value="1"/>
</dbReference>
<dbReference type="CDD" id="cd18084">
    <property type="entry name" value="RsmE-like"/>
    <property type="match status" value="1"/>
</dbReference>
<gene>
    <name evidence="14" type="ORF">IDM48_06090</name>
</gene>
<dbReference type="KEGG" id="rama:IDM48_06090"/>
<keyword evidence="6 12" id="KW-0698">rRNA processing</keyword>
<evidence type="ECO:0000256" key="1">
    <source>
        <dbReference type="ARBA" id="ARBA00004496"/>
    </source>
</evidence>
<dbReference type="InterPro" id="IPR015947">
    <property type="entry name" value="PUA-like_sf"/>
</dbReference>
<protein>
    <recommendedName>
        <fullName evidence="4 12">Ribosomal RNA small subunit methyltransferase E</fullName>
        <ecNumber evidence="3 12">2.1.1.193</ecNumber>
    </recommendedName>
</protein>
<comment type="catalytic activity">
    <reaction evidence="11 12">
        <text>uridine(1498) in 16S rRNA + S-adenosyl-L-methionine = N(3)-methyluridine(1498) in 16S rRNA + S-adenosyl-L-homocysteine + H(+)</text>
        <dbReference type="Rhea" id="RHEA:42920"/>
        <dbReference type="Rhea" id="RHEA-COMP:10283"/>
        <dbReference type="Rhea" id="RHEA-COMP:10284"/>
        <dbReference type="ChEBI" id="CHEBI:15378"/>
        <dbReference type="ChEBI" id="CHEBI:57856"/>
        <dbReference type="ChEBI" id="CHEBI:59789"/>
        <dbReference type="ChEBI" id="CHEBI:65315"/>
        <dbReference type="ChEBI" id="CHEBI:74502"/>
        <dbReference type="EC" id="2.1.1.193"/>
    </reaction>
</comment>
<reference evidence="14 15" key="1">
    <citation type="submission" date="2020-09" db="EMBL/GenBank/DDBJ databases">
        <title>Investigation of environmental microbe.</title>
        <authorList>
            <person name="Ou Y."/>
            <person name="Kang Q."/>
        </authorList>
    </citation>
    <scope>NUCLEOTIDE SEQUENCE [LARGE SCALE GENOMIC DNA]</scope>
    <source>
        <strain evidence="14 15">KJZ-9</strain>
    </source>
</reference>
<keyword evidence="5 12" id="KW-0963">Cytoplasm</keyword>
<evidence type="ECO:0000256" key="12">
    <source>
        <dbReference type="PIRNR" id="PIRNR015601"/>
    </source>
</evidence>
<dbReference type="InterPro" id="IPR029028">
    <property type="entry name" value="Alpha/beta_knot_MTases"/>
</dbReference>
<dbReference type="InterPro" id="IPR046886">
    <property type="entry name" value="RsmE_MTase_dom"/>
</dbReference>
<comment type="function">
    <text evidence="10 12">Specifically methylates the N3 position of the uracil ring of uridine 1498 (m3U1498) in 16S rRNA. Acts on the fully assembled 30S ribosomal subunit.</text>
</comment>
<dbReference type="Gene3D" id="2.40.240.20">
    <property type="entry name" value="Hypothetical PUA domain-like, domain 1"/>
    <property type="match status" value="1"/>
</dbReference>
<evidence type="ECO:0000256" key="7">
    <source>
        <dbReference type="ARBA" id="ARBA00022603"/>
    </source>
</evidence>
<dbReference type="InterPro" id="IPR029026">
    <property type="entry name" value="tRNA_m1G_MTases_N"/>
</dbReference>
<accession>A0A7H2BH58</accession>
<dbReference type="Gene3D" id="3.40.1280.10">
    <property type="match status" value="1"/>
</dbReference>
<evidence type="ECO:0000256" key="10">
    <source>
        <dbReference type="ARBA" id="ARBA00025699"/>
    </source>
</evidence>
<dbReference type="AlphaFoldDB" id="A0A7H2BH58"/>
<dbReference type="GO" id="GO:0070475">
    <property type="term" value="P:rRNA base methylation"/>
    <property type="evidence" value="ECO:0007669"/>
    <property type="project" value="TreeGrafter"/>
</dbReference>
<keyword evidence="8 12" id="KW-0808">Transferase</keyword>
<dbReference type="SUPFAM" id="SSF88697">
    <property type="entry name" value="PUA domain-like"/>
    <property type="match status" value="1"/>
</dbReference>
<sequence length="254" mass="27522">MSAPIFYLVEGELDDVAVGDVVDVQGTEGHHARNVKRLQLTEKIDLSDGEGKRLRGEVVELLDDGLRVKVRQIQSAHAGTEFIVVQALAKNDRDILGIETATELGVSGVIPWFADRSIVRWKKERLPKHHAKWKNTVVAAAKQSRSALIPTVFDLHSSADLAEVFEEDSAVGATVLILHESAEQKLSELLKAQKSELTGPVYIVVGPEGGISPREVELFTSVGAHTVLLGNEVLRSSTAGSSALVVLKTLLGQW</sequence>
<dbReference type="PANTHER" id="PTHR30027">
    <property type="entry name" value="RIBOSOMAL RNA SMALL SUBUNIT METHYLTRANSFERASE E"/>
    <property type="match status" value="1"/>
</dbReference>
<dbReference type="SUPFAM" id="SSF75217">
    <property type="entry name" value="alpha/beta knot"/>
    <property type="match status" value="1"/>
</dbReference>
<comment type="subcellular location">
    <subcellularLocation>
        <location evidence="1 12">Cytoplasm</location>
    </subcellularLocation>
</comment>
<comment type="similarity">
    <text evidence="2 12">Belongs to the RNA methyltransferase RsmE family.</text>
</comment>
<name>A0A7H2BH58_9MICC</name>